<accession>A0A7X6DMF0</accession>
<evidence type="ECO:0000259" key="1">
    <source>
        <dbReference type="Pfam" id="PF02169"/>
    </source>
</evidence>
<feature type="domain" description="Lipoprotein LPP20-like" evidence="1">
    <location>
        <begin position="57"/>
        <end position="159"/>
    </location>
</feature>
<protein>
    <recommendedName>
        <fullName evidence="1">Lipoprotein LPP20-like domain-containing protein</fullName>
    </recommendedName>
</protein>
<comment type="caution">
    <text evidence="2">The sequence shown here is derived from an EMBL/GenBank/DDBJ whole genome shotgun (WGS) entry which is preliminary data.</text>
</comment>
<dbReference type="AlphaFoldDB" id="A0A7X6DMF0"/>
<proteinExistence type="predicted"/>
<dbReference type="Gene3D" id="3.10.129.140">
    <property type="entry name" value="Helicobacter TNF-alpha-Inducing protein"/>
    <property type="match status" value="1"/>
</dbReference>
<reference evidence="2 3" key="1">
    <citation type="journal article" date="2020" name="Nature">
        <title>Bacterial chemolithoautotrophy via manganese oxidation.</title>
        <authorList>
            <person name="Yu H."/>
            <person name="Leadbetter J.R."/>
        </authorList>
    </citation>
    <scope>NUCLEOTIDE SEQUENCE [LARGE SCALE GENOMIC DNA]</scope>
    <source>
        <strain evidence="2 3">Mn-1</strain>
    </source>
</reference>
<organism evidence="2 3">
    <name type="scientific">Candidatus Manganitrophus noduliformans</name>
    <dbReference type="NCBI Taxonomy" id="2606439"/>
    <lineage>
        <taxon>Bacteria</taxon>
        <taxon>Pseudomonadati</taxon>
        <taxon>Nitrospirota</taxon>
        <taxon>Nitrospiria</taxon>
        <taxon>Candidatus Troglogloeales</taxon>
        <taxon>Candidatus Manganitrophaceae</taxon>
        <taxon>Candidatus Manganitrophus</taxon>
    </lineage>
</organism>
<dbReference type="EMBL" id="VTOW01000001">
    <property type="protein sequence ID" value="NKE69603.1"/>
    <property type="molecule type" value="Genomic_DNA"/>
</dbReference>
<dbReference type="InterPro" id="IPR024952">
    <property type="entry name" value="LPP20-like_dom"/>
</dbReference>
<name>A0A7X6DMF0_9BACT</name>
<evidence type="ECO:0000313" key="2">
    <source>
        <dbReference type="EMBL" id="NKE69603.1"/>
    </source>
</evidence>
<dbReference type="PROSITE" id="PS51257">
    <property type="entry name" value="PROKAR_LIPOPROTEIN"/>
    <property type="match status" value="1"/>
</dbReference>
<keyword evidence="3" id="KW-1185">Reference proteome</keyword>
<dbReference type="Pfam" id="PF02169">
    <property type="entry name" value="LPP20"/>
    <property type="match status" value="1"/>
</dbReference>
<dbReference type="Proteomes" id="UP000534783">
    <property type="component" value="Unassembled WGS sequence"/>
</dbReference>
<gene>
    <name evidence="2" type="ORF">MNODULE_02420</name>
</gene>
<sequence length="200" mass="22279">MIPFSKLMEGKSMRQRRFFVEGIIAGVTILLLASCAGHKAKHEEPDWVQKGNGAFLDNDQKAFYGVGAVTGVKNKPLAKTAADNRARAEVAKVFETYSASLMRDYAASTTAGDFKKTSEEQNIEQTIKTFSATTLSGVIIIDHWTDPADGTLYSLARLDLDKFKDNIQQARELNAAVRDYVRENAEKAFEALDKEEEKHR</sequence>
<evidence type="ECO:0000313" key="3">
    <source>
        <dbReference type="Proteomes" id="UP000534783"/>
    </source>
</evidence>